<dbReference type="PROSITE" id="PS00356">
    <property type="entry name" value="HTH_LACI_1"/>
    <property type="match status" value="1"/>
</dbReference>
<proteinExistence type="predicted"/>
<evidence type="ECO:0000313" key="6">
    <source>
        <dbReference type="Proteomes" id="UP000824220"/>
    </source>
</evidence>
<dbReference type="InterPro" id="IPR000843">
    <property type="entry name" value="HTH_LacI"/>
</dbReference>
<dbReference type="PROSITE" id="PS50932">
    <property type="entry name" value="HTH_LACI_2"/>
    <property type="match status" value="1"/>
</dbReference>
<evidence type="ECO:0000256" key="2">
    <source>
        <dbReference type="ARBA" id="ARBA00023125"/>
    </source>
</evidence>
<keyword evidence="1" id="KW-0805">Transcription regulation</keyword>
<reference evidence="5" key="1">
    <citation type="journal article" date="2021" name="PeerJ">
        <title>Extensive microbial diversity within the chicken gut microbiome revealed by metagenomics and culture.</title>
        <authorList>
            <person name="Gilroy R."/>
            <person name="Ravi A."/>
            <person name="Getino M."/>
            <person name="Pursley I."/>
            <person name="Horton D.L."/>
            <person name="Alikhan N.F."/>
            <person name="Baker D."/>
            <person name="Gharbi K."/>
            <person name="Hall N."/>
            <person name="Watson M."/>
            <person name="Adriaenssens E.M."/>
            <person name="Foster-Nyarko E."/>
            <person name="Jarju S."/>
            <person name="Secka A."/>
            <person name="Antonio M."/>
            <person name="Oren A."/>
            <person name="Chaudhuri R.R."/>
            <person name="La Ragione R."/>
            <person name="Hildebrand F."/>
            <person name="Pallen M.J."/>
        </authorList>
    </citation>
    <scope>NUCLEOTIDE SEQUENCE</scope>
    <source>
        <strain evidence="5">ChiHjej8B7-3636</strain>
    </source>
</reference>
<comment type="caution">
    <text evidence="5">The sequence shown here is derived from an EMBL/GenBank/DDBJ whole genome shotgun (WGS) entry which is preliminary data.</text>
</comment>
<evidence type="ECO:0000256" key="3">
    <source>
        <dbReference type="ARBA" id="ARBA00023163"/>
    </source>
</evidence>
<dbReference type="EMBL" id="DXAM01000143">
    <property type="protein sequence ID" value="HJA05303.1"/>
    <property type="molecule type" value="Genomic_DNA"/>
</dbReference>
<dbReference type="Proteomes" id="UP000824220">
    <property type="component" value="Unassembled WGS sequence"/>
</dbReference>
<accession>A0A9D2H675</accession>
<evidence type="ECO:0000313" key="5">
    <source>
        <dbReference type="EMBL" id="HJA05303.1"/>
    </source>
</evidence>
<dbReference type="PANTHER" id="PTHR30146:SF153">
    <property type="entry name" value="LACTOSE OPERON REPRESSOR"/>
    <property type="match status" value="1"/>
</dbReference>
<protein>
    <submittedName>
        <fullName evidence="5">LacI family transcriptional regulator</fullName>
    </submittedName>
</protein>
<dbReference type="InterPro" id="IPR010982">
    <property type="entry name" value="Lambda_DNA-bd_dom_sf"/>
</dbReference>
<name>A0A9D2H675_9MICO</name>
<reference evidence="5" key="2">
    <citation type="submission" date="2021-04" db="EMBL/GenBank/DDBJ databases">
        <authorList>
            <person name="Gilroy R."/>
        </authorList>
    </citation>
    <scope>NUCLEOTIDE SEQUENCE</scope>
    <source>
        <strain evidence="5">ChiHjej8B7-3636</strain>
    </source>
</reference>
<dbReference type="GO" id="GO:0003700">
    <property type="term" value="F:DNA-binding transcription factor activity"/>
    <property type="evidence" value="ECO:0007669"/>
    <property type="project" value="TreeGrafter"/>
</dbReference>
<dbReference type="InterPro" id="IPR046335">
    <property type="entry name" value="LacI/GalR-like_sensor"/>
</dbReference>
<organism evidence="5 6">
    <name type="scientific">Candidatus Microbacterium stercoravium</name>
    <dbReference type="NCBI Taxonomy" id="2838697"/>
    <lineage>
        <taxon>Bacteria</taxon>
        <taxon>Bacillati</taxon>
        <taxon>Actinomycetota</taxon>
        <taxon>Actinomycetes</taxon>
        <taxon>Micrococcales</taxon>
        <taxon>Microbacteriaceae</taxon>
        <taxon>Microbacterium</taxon>
    </lineage>
</organism>
<dbReference type="Gene3D" id="1.10.260.40">
    <property type="entry name" value="lambda repressor-like DNA-binding domains"/>
    <property type="match status" value="1"/>
</dbReference>
<dbReference type="CDD" id="cd06267">
    <property type="entry name" value="PBP1_LacI_sugar_binding-like"/>
    <property type="match status" value="1"/>
</dbReference>
<dbReference type="SUPFAM" id="SSF53822">
    <property type="entry name" value="Periplasmic binding protein-like I"/>
    <property type="match status" value="1"/>
</dbReference>
<dbReference type="PANTHER" id="PTHR30146">
    <property type="entry name" value="LACI-RELATED TRANSCRIPTIONAL REPRESSOR"/>
    <property type="match status" value="1"/>
</dbReference>
<dbReference type="CDD" id="cd01392">
    <property type="entry name" value="HTH_LacI"/>
    <property type="match status" value="1"/>
</dbReference>
<dbReference type="GO" id="GO:0000976">
    <property type="term" value="F:transcription cis-regulatory region binding"/>
    <property type="evidence" value="ECO:0007669"/>
    <property type="project" value="TreeGrafter"/>
</dbReference>
<dbReference type="Gene3D" id="3.40.50.2300">
    <property type="match status" value="2"/>
</dbReference>
<evidence type="ECO:0000259" key="4">
    <source>
        <dbReference type="PROSITE" id="PS50932"/>
    </source>
</evidence>
<dbReference type="SMART" id="SM00354">
    <property type="entry name" value="HTH_LACI"/>
    <property type="match status" value="1"/>
</dbReference>
<dbReference type="InterPro" id="IPR028082">
    <property type="entry name" value="Peripla_BP_I"/>
</dbReference>
<feature type="domain" description="HTH lacI-type" evidence="4">
    <location>
        <begin position="2"/>
        <end position="56"/>
    </location>
</feature>
<gene>
    <name evidence="5" type="ORF">H9800_10645</name>
</gene>
<keyword evidence="3" id="KW-0804">Transcription</keyword>
<dbReference type="Pfam" id="PF13377">
    <property type="entry name" value="Peripla_BP_3"/>
    <property type="match status" value="1"/>
</dbReference>
<keyword evidence="2" id="KW-0238">DNA-binding</keyword>
<evidence type="ECO:0000256" key="1">
    <source>
        <dbReference type="ARBA" id="ARBA00023015"/>
    </source>
</evidence>
<dbReference type="AlphaFoldDB" id="A0A9D2H675"/>
<dbReference type="SUPFAM" id="SSF47413">
    <property type="entry name" value="lambda repressor-like DNA-binding domains"/>
    <property type="match status" value="1"/>
</dbReference>
<dbReference type="Pfam" id="PF00356">
    <property type="entry name" value="LacI"/>
    <property type="match status" value="1"/>
</dbReference>
<sequence length="340" mass="36937">MVTIGDVAREAGVSRSTASYALSGKRSISEDVRRRVEEAVRDLGYSPNAGARALATSRTRTIGLLAQFHDDEFAPAMMQYMLGVSDTARELGYDILLVTESDGRNALRRLTSTRMVDGIVLLNVAENDERLPVLRSAAQPGALVGRPADCTGVDVFDLDFEEAGRQMVDHLHALGHRELLLVSQPEHVVERGGAYVWRLQNAAAEQARLRGIRLDAAFVPARQPEVGRTISQLLDAHPGVTGLLVNNEAAAAALPTVVHERGLSVPRDLSVIGRYSDEFARTFSLPYSAIESAPDRLGSMAVRALVRRVEGRPGHDDPHVVRYVPPELIDRGSIAAPRST</sequence>